<dbReference type="Gene3D" id="6.20.370.70">
    <property type="match status" value="1"/>
</dbReference>
<gene>
    <name evidence="4" type="ORF">TPC1_16347</name>
</gene>
<comment type="similarity">
    <text evidence="1">Belongs to the eukaryotic ribosomal protein eL34 family.</text>
</comment>
<dbReference type="EMBL" id="GDID01004716">
    <property type="protein sequence ID" value="JAP91890.1"/>
    <property type="molecule type" value="Transcribed_RNA"/>
</dbReference>
<accession>A0A146K4Q3</accession>
<dbReference type="InterPro" id="IPR008195">
    <property type="entry name" value="Ribosomal_eL34"/>
</dbReference>
<dbReference type="PRINTS" id="PR01250">
    <property type="entry name" value="RIBOSOMALL34"/>
</dbReference>
<keyword evidence="3" id="KW-0687">Ribonucleoprotein</keyword>
<sequence length="113" mass="13039">MPDYRVTHRGHSTYHTRTNCWRKVRTPGNRLSTLRTIKKELAPKCAQTGVRLNGLQRVNQRLVSKNSRTISRAYGGKFTMETVREKILRAFLCEESKAAKAQVKKQPKKNAKK</sequence>
<evidence type="ECO:0000313" key="4">
    <source>
        <dbReference type="EMBL" id="JAP91890.1"/>
    </source>
</evidence>
<reference evidence="4" key="1">
    <citation type="submission" date="2015-07" db="EMBL/GenBank/DDBJ databases">
        <title>Adaptation to a free-living lifestyle via gene acquisitions in the diplomonad Trepomonas sp. PC1.</title>
        <authorList>
            <person name="Xu F."/>
            <person name="Jerlstrom-Hultqvist J."/>
            <person name="Kolisko M."/>
            <person name="Simpson A.G.B."/>
            <person name="Roger A.J."/>
            <person name="Svard S.G."/>
            <person name="Andersson J.O."/>
        </authorList>
    </citation>
    <scope>NUCLEOTIDE SEQUENCE</scope>
    <source>
        <strain evidence="4">PC1</strain>
    </source>
</reference>
<dbReference type="GO" id="GO:0005840">
    <property type="term" value="C:ribosome"/>
    <property type="evidence" value="ECO:0007669"/>
    <property type="project" value="UniProtKB-KW"/>
</dbReference>
<dbReference type="Gene3D" id="6.20.340.10">
    <property type="match status" value="1"/>
</dbReference>
<dbReference type="InterPro" id="IPR038562">
    <property type="entry name" value="Ribosomal_eL34_C_sf"/>
</dbReference>
<organism evidence="4">
    <name type="scientific">Trepomonas sp. PC1</name>
    <dbReference type="NCBI Taxonomy" id="1076344"/>
    <lineage>
        <taxon>Eukaryota</taxon>
        <taxon>Metamonada</taxon>
        <taxon>Diplomonadida</taxon>
        <taxon>Hexamitidae</taxon>
        <taxon>Hexamitinae</taxon>
        <taxon>Trepomonas</taxon>
    </lineage>
</organism>
<evidence type="ECO:0000256" key="3">
    <source>
        <dbReference type="ARBA" id="ARBA00023274"/>
    </source>
</evidence>
<dbReference type="GO" id="GO:0003735">
    <property type="term" value="F:structural constituent of ribosome"/>
    <property type="evidence" value="ECO:0007669"/>
    <property type="project" value="InterPro"/>
</dbReference>
<dbReference type="GO" id="GO:1990904">
    <property type="term" value="C:ribonucleoprotein complex"/>
    <property type="evidence" value="ECO:0007669"/>
    <property type="project" value="UniProtKB-KW"/>
</dbReference>
<dbReference type="Pfam" id="PF01199">
    <property type="entry name" value="Ribosomal_L34e"/>
    <property type="match status" value="1"/>
</dbReference>
<name>A0A146K4Q3_9EUKA</name>
<evidence type="ECO:0000256" key="2">
    <source>
        <dbReference type="ARBA" id="ARBA00022980"/>
    </source>
</evidence>
<keyword evidence="2 4" id="KW-0689">Ribosomal protein</keyword>
<proteinExistence type="inferred from homology"/>
<protein>
    <submittedName>
        <fullName evidence="4">Ribosomal protein L34</fullName>
    </submittedName>
</protein>
<dbReference type="GO" id="GO:0006412">
    <property type="term" value="P:translation"/>
    <property type="evidence" value="ECO:0007669"/>
    <property type="project" value="InterPro"/>
</dbReference>
<evidence type="ECO:0000256" key="1">
    <source>
        <dbReference type="ARBA" id="ARBA00009875"/>
    </source>
</evidence>
<dbReference type="PANTHER" id="PTHR10759">
    <property type="entry name" value="60S RIBOSOMAL PROTEIN L34"/>
    <property type="match status" value="1"/>
</dbReference>
<dbReference type="AlphaFoldDB" id="A0A146K4Q3"/>